<dbReference type="SMART" id="SM00342">
    <property type="entry name" value="HTH_ARAC"/>
    <property type="match status" value="1"/>
</dbReference>
<evidence type="ECO:0000259" key="4">
    <source>
        <dbReference type="PROSITE" id="PS01124"/>
    </source>
</evidence>
<evidence type="ECO:0000256" key="2">
    <source>
        <dbReference type="ARBA" id="ARBA00023125"/>
    </source>
</evidence>
<dbReference type="Pfam" id="PF12833">
    <property type="entry name" value="HTH_18"/>
    <property type="match status" value="1"/>
</dbReference>
<name>A0A8J7H463_9FIRM</name>
<proteinExistence type="predicted"/>
<dbReference type="Gene3D" id="1.10.10.60">
    <property type="entry name" value="Homeodomain-like"/>
    <property type="match status" value="2"/>
</dbReference>
<dbReference type="Proteomes" id="UP000623269">
    <property type="component" value="Unassembled WGS sequence"/>
</dbReference>
<dbReference type="PANTHER" id="PTHR47504:SF5">
    <property type="entry name" value="RIGHT ORIGIN-BINDING PROTEIN"/>
    <property type="match status" value="1"/>
</dbReference>
<dbReference type="PANTHER" id="PTHR47504">
    <property type="entry name" value="RIGHT ORIGIN-BINDING PROTEIN"/>
    <property type="match status" value="1"/>
</dbReference>
<evidence type="ECO:0000313" key="5">
    <source>
        <dbReference type="EMBL" id="MBH1942133.1"/>
    </source>
</evidence>
<accession>A0A8J7H463</accession>
<dbReference type="InterPro" id="IPR018060">
    <property type="entry name" value="HTH_AraC"/>
</dbReference>
<keyword evidence="6" id="KW-1185">Reference proteome</keyword>
<comment type="caution">
    <text evidence="5">The sequence shown here is derived from an EMBL/GenBank/DDBJ whole genome shotgun (WGS) entry which is preliminary data.</text>
</comment>
<dbReference type="InterPro" id="IPR050959">
    <property type="entry name" value="MarA-like"/>
</dbReference>
<feature type="domain" description="HTH araC/xylS-type" evidence="4">
    <location>
        <begin position="8"/>
        <end position="106"/>
    </location>
</feature>
<dbReference type="RefSeq" id="WP_197662378.1">
    <property type="nucleotide sequence ID" value="NZ_JAEAGR010000017.1"/>
</dbReference>
<dbReference type="PROSITE" id="PS01124">
    <property type="entry name" value="HTH_ARAC_FAMILY_2"/>
    <property type="match status" value="1"/>
</dbReference>
<protein>
    <submittedName>
        <fullName evidence="5">Helix-turn-helix transcriptional regulator</fullName>
    </submittedName>
</protein>
<dbReference type="GO" id="GO:0043565">
    <property type="term" value="F:sequence-specific DNA binding"/>
    <property type="evidence" value="ECO:0007669"/>
    <property type="project" value="InterPro"/>
</dbReference>
<evidence type="ECO:0000313" key="6">
    <source>
        <dbReference type="Proteomes" id="UP000623269"/>
    </source>
</evidence>
<dbReference type="AlphaFoldDB" id="A0A8J7H463"/>
<dbReference type="GO" id="GO:0003700">
    <property type="term" value="F:DNA-binding transcription factor activity"/>
    <property type="evidence" value="ECO:0007669"/>
    <property type="project" value="InterPro"/>
</dbReference>
<gene>
    <name evidence="5" type="ORF">I5677_14620</name>
</gene>
<organism evidence="5 6">
    <name type="scientific">Mobilitalea sibirica</name>
    <dbReference type="NCBI Taxonomy" id="1462919"/>
    <lineage>
        <taxon>Bacteria</taxon>
        <taxon>Bacillati</taxon>
        <taxon>Bacillota</taxon>
        <taxon>Clostridia</taxon>
        <taxon>Lachnospirales</taxon>
        <taxon>Lachnospiraceae</taxon>
        <taxon>Mobilitalea</taxon>
    </lineage>
</organism>
<reference evidence="5" key="1">
    <citation type="submission" date="2020-12" db="EMBL/GenBank/DDBJ databases">
        <title>M. sibirica DSM 26468T genome.</title>
        <authorList>
            <person name="Thieme N."/>
            <person name="Rettenmaier R."/>
            <person name="Zverlov V."/>
            <person name="Liebl W."/>
        </authorList>
    </citation>
    <scope>NUCLEOTIDE SEQUENCE</scope>
    <source>
        <strain evidence="5">DSM 26468</strain>
    </source>
</reference>
<keyword evidence="3" id="KW-0804">Transcription</keyword>
<dbReference type="SUPFAM" id="SSF46689">
    <property type="entry name" value="Homeodomain-like"/>
    <property type="match status" value="1"/>
</dbReference>
<evidence type="ECO:0000256" key="1">
    <source>
        <dbReference type="ARBA" id="ARBA00023015"/>
    </source>
</evidence>
<keyword evidence="1" id="KW-0805">Transcription regulation</keyword>
<dbReference type="InterPro" id="IPR009057">
    <property type="entry name" value="Homeodomain-like_sf"/>
</dbReference>
<evidence type="ECO:0000256" key="3">
    <source>
        <dbReference type="ARBA" id="ARBA00023163"/>
    </source>
</evidence>
<dbReference type="EMBL" id="JAEAGR010000017">
    <property type="protein sequence ID" value="MBH1942133.1"/>
    <property type="molecule type" value="Genomic_DNA"/>
</dbReference>
<sequence length="506" mass="57927">MDYSFFIWSTATFIESRLKDTIDYHELEATVGFSYRHIRETFKECTGVSLSRYILSRKIANSAFDIFHTDRSLTQIASDYMFNSYDTFTRAFKRHLNYIPSQLRNPSCKLRVGRKRILIGMYAPSIIKEENSSLLPEQILEVNQSMNNIQKTEQSCILYGVPKVAYTFEECTPFCVALKACLNYMGQQIDYSYIMAATGAAFRLRWNRNEWDGGNVDIMNVYEDEYEAFRRGFQAAGRSYRILKRVDSSKEEFIRFIKAEIDEGRPVLALGIIGPPEACLITGYQDNGETLLGWNCFQENQEFAKNISFNEAGYFITNSWWENECTLAVMSIGEKQEQQANPKKLLADAIDLLTKENLTLKGDNGKIREMAGGQKAYDAWAKAVGDDKEFPVNAVLPILYERIMCQNDAQVMVGEGRSYAAVFLEWIGKDNDKVADLCMQAARYFRLAAECTFQMNDPKGGFMQDENTTKTFAKPEVRKQIVALIYKAKDYEAKACELLKQIADKL</sequence>
<keyword evidence="2" id="KW-0238">DNA-binding</keyword>